<evidence type="ECO:0000313" key="2">
    <source>
        <dbReference type="Proteomes" id="UP000051012"/>
    </source>
</evidence>
<name>A0A0S7YFA2_UNCT6</name>
<organism evidence="1 2">
    <name type="scientific">candidate division TA06 bacterium DG_78</name>
    <dbReference type="NCBI Taxonomy" id="1703772"/>
    <lineage>
        <taxon>Bacteria</taxon>
        <taxon>Bacteria division TA06</taxon>
    </lineage>
</organism>
<sequence length="115" mass="13287">MIRNNRELTIVDHRGCWINLGVLNSKHEIRNSKQYLKLKIPNQLKKCFENLELEFVSASSRDSASREDFDIMLKISKFSILLNFRASSLTGPWAKILSHFISAHASCREKILGRI</sequence>
<accession>A0A0S7YFA2</accession>
<dbReference type="Proteomes" id="UP000051012">
    <property type="component" value="Unassembled WGS sequence"/>
</dbReference>
<gene>
    <name evidence="1" type="ORF">AMJ52_04050</name>
</gene>
<reference evidence="1 2" key="1">
    <citation type="journal article" date="2015" name="Microbiome">
        <title>Genomic resolution of linkages in carbon, nitrogen, and sulfur cycling among widespread estuary sediment bacteria.</title>
        <authorList>
            <person name="Baker B.J."/>
            <person name="Lazar C.S."/>
            <person name="Teske A.P."/>
            <person name="Dick G.J."/>
        </authorList>
    </citation>
    <scope>NUCLEOTIDE SEQUENCE [LARGE SCALE GENOMIC DNA]</scope>
    <source>
        <strain evidence="1">DG_78</strain>
    </source>
</reference>
<dbReference type="EMBL" id="LJNI01000038">
    <property type="protein sequence ID" value="KPJ73187.1"/>
    <property type="molecule type" value="Genomic_DNA"/>
</dbReference>
<dbReference type="AlphaFoldDB" id="A0A0S7YFA2"/>
<protein>
    <submittedName>
        <fullName evidence="1">Uncharacterized protein</fullName>
    </submittedName>
</protein>
<comment type="caution">
    <text evidence="1">The sequence shown here is derived from an EMBL/GenBank/DDBJ whole genome shotgun (WGS) entry which is preliminary data.</text>
</comment>
<evidence type="ECO:0000313" key="1">
    <source>
        <dbReference type="EMBL" id="KPJ73187.1"/>
    </source>
</evidence>
<proteinExistence type="predicted"/>